<evidence type="ECO:0000313" key="1">
    <source>
        <dbReference type="EMBL" id="CAI8599324.1"/>
    </source>
</evidence>
<dbReference type="AlphaFoldDB" id="A0AAV0ZM76"/>
<sequence length="98" mass="11699">MEIIERSLCYSFWRSNDFDFAFKPSEGRSGKWEKEESLCLMGDFNAIIEISERKGGGESVKRVEIEDFDDFISMSELVDFLLHDRRFSWFRPRDVVMR</sequence>
<protein>
    <submittedName>
        <fullName evidence="1">Uncharacterized protein</fullName>
    </submittedName>
</protein>
<accession>A0AAV0ZM76</accession>
<keyword evidence="2" id="KW-1185">Reference proteome</keyword>
<dbReference type="EMBL" id="OX451737">
    <property type="protein sequence ID" value="CAI8599324.1"/>
    <property type="molecule type" value="Genomic_DNA"/>
</dbReference>
<dbReference type="Proteomes" id="UP001157006">
    <property type="component" value="Chromosome 2"/>
</dbReference>
<organism evidence="1 2">
    <name type="scientific">Vicia faba</name>
    <name type="common">Broad bean</name>
    <name type="synonym">Faba vulgaris</name>
    <dbReference type="NCBI Taxonomy" id="3906"/>
    <lineage>
        <taxon>Eukaryota</taxon>
        <taxon>Viridiplantae</taxon>
        <taxon>Streptophyta</taxon>
        <taxon>Embryophyta</taxon>
        <taxon>Tracheophyta</taxon>
        <taxon>Spermatophyta</taxon>
        <taxon>Magnoliopsida</taxon>
        <taxon>eudicotyledons</taxon>
        <taxon>Gunneridae</taxon>
        <taxon>Pentapetalae</taxon>
        <taxon>rosids</taxon>
        <taxon>fabids</taxon>
        <taxon>Fabales</taxon>
        <taxon>Fabaceae</taxon>
        <taxon>Papilionoideae</taxon>
        <taxon>50 kb inversion clade</taxon>
        <taxon>NPAAA clade</taxon>
        <taxon>Hologalegina</taxon>
        <taxon>IRL clade</taxon>
        <taxon>Fabeae</taxon>
        <taxon>Vicia</taxon>
    </lineage>
</organism>
<reference evidence="1 2" key="1">
    <citation type="submission" date="2023-01" db="EMBL/GenBank/DDBJ databases">
        <authorList>
            <person name="Kreplak J."/>
        </authorList>
    </citation>
    <scope>NUCLEOTIDE SEQUENCE [LARGE SCALE GENOMIC DNA]</scope>
</reference>
<gene>
    <name evidence="1" type="ORF">VFH_II169920</name>
</gene>
<evidence type="ECO:0000313" key="2">
    <source>
        <dbReference type="Proteomes" id="UP001157006"/>
    </source>
</evidence>
<dbReference type="SUPFAM" id="SSF56219">
    <property type="entry name" value="DNase I-like"/>
    <property type="match status" value="1"/>
</dbReference>
<dbReference type="InterPro" id="IPR036691">
    <property type="entry name" value="Endo/exonu/phosph_ase_sf"/>
</dbReference>
<proteinExistence type="predicted"/>
<name>A0AAV0ZM76_VICFA</name>